<dbReference type="AlphaFoldDB" id="A0A165Z2D2"/>
<evidence type="ECO:0000256" key="1">
    <source>
        <dbReference type="SAM" id="SignalP"/>
    </source>
</evidence>
<accession>A0A165Z2D2</accession>
<evidence type="ECO:0000313" key="2">
    <source>
        <dbReference type="EMBL" id="KZP10158.1"/>
    </source>
</evidence>
<protein>
    <submittedName>
        <fullName evidence="2">Uncharacterized protein</fullName>
    </submittedName>
</protein>
<feature type="chain" id="PRO_5007869723" evidence="1">
    <location>
        <begin position="23"/>
        <end position="149"/>
    </location>
</feature>
<reference evidence="2" key="1">
    <citation type="journal article" date="2016" name="Mol. Biol. Evol.">
        <title>Comparative Genomics of Early-Diverging Mushroom-Forming Fungi Provides Insights into the Origins of Lignocellulose Decay Capabilities.</title>
        <authorList>
            <person name="Nagy L.G."/>
            <person name="Riley R."/>
            <person name="Tritt A."/>
            <person name="Adam C."/>
            <person name="Daum C."/>
            <person name="Floudas D."/>
            <person name="Sun H."/>
            <person name="Yadav J.S."/>
            <person name="Pangilinan J."/>
            <person name="Larsson K.H."/>
            <person name="Matsuura K."/>
            <person name="Barry K."/>
            <person name="Labutti K."/>
            <person name="Kuo R."/>
            <person name="Ohm R.A."/>
            <person name="Bhattacharya S.S."/>
            <person name="Shirouzu T."/>
            <person name="Yoshinaga Y."/>
            <person name="Martin F.M."/>
            <person name="Grigoriev I.V."/>
            <person name="Hibbett D.S."/>
        </authorList>
    </citation>
    <scope>NUCLEOTIDE SEQUENCE [LARGE SCALE GENOMIC DNA]</scope>
    <source>
        <strain evidence="2">CBS 109695</strain>
    </source>
</reference>
<proteinExistence type="predicted"/>
<sequence length="149" mass="15875">MQPCRLPLRLLLVAGAVSSALCKHASYVCANTFIEEDEDAAKDPITGIVGAFAMECACEGVSLPGATLLSLKEARPEGTRREIPFRYSVLENTQSMSAVAHISRPIPKPDHALLGDFDGECGDLRYIVAVGVVILGAVWRMSHAPILGA</sequence>
<keyword evidence="1" id="KW-0732">Signal</keyword>
<name>A0A165Z2D2_9AGAM</name>
<feature type="signal peptide" evidence="1">
    <location>
        <begin position="1"/>
        <end position="22"/>
    </location>
</feature>
<gene>
    <name evidence="2" type="ORF">FIBSPDRAFT_963344</name>
</gene>
<organism evidence="2">
    <name type="scientific">Athelia psychrophila</name>
    <dbReference type="NCBI Taxonomy" id="1759441"/>
    <lineage>
        <taxon>Eukaryota</taxon>
        <taxon>Fungi</taxon>
        <taxon>Dikarya</taxon>
        <taxon>Basidiomycota</taxon>
        <taxon>Agaricomycotina</taxon>
        <taxon>Agaricomycetes</taxon>
        <taxon>Agaricomycetidae</taxon>
        <taxon>Atheliales</taxon>
        <taxon>Atheliaceae</taxon>
        <taxon>Athelia</taxon>
    </lineage>
</organism>
<dbReference type="EMBL" id="KV417685">
    <property type="protein sequence ID" value="KZP10158.1"/>
    <property type="molecule type" value="Genomic_DNA"/>
</dbReference>